<dbReference type="Pfam" id="PF07238">
    <property type="entry name" value="PilZ"/>
    <property type="match status" value="1"/>
</dbReference>
<dbReference type="AlphaFoldDB" id="A0A1X3CKA2"/>
<name>A0A1X3CKA2_9NEIS</name>
<dbReference type="InterPro" id="IPR009875">
    <property type="entry name" value="PilZ_domain"/>
</dbReference>
<evidence type="ECO:0000259" key="1">
    <source>
        <dbReference type="Pfam" id="PF07238"/>
    </source>
</evidence>
<dbReference type="EMBL" id="LR134516">
    <property type="protein sequence ID" value="VEJ21514.1"/>
    <property type="molecule type" value="Genomic_DNA"/>
</dbReference>
<dbReference type="RefSeq" id="WP_085390337.1">
    <property type="nucleotide sequence ID" value="NZ_JBGNXI010000004.1"/>
</dbReference>
<dbReference type="Proteomes" id="UP000268229">
    <property type="component" value="Chromosome"/>
</dbReference>
<dbReference type="OrthoDB" id="5296245at2"/>
<evidence type="ECO:0000313" key="3">
    <source>
        <dbReference type="Proteomes" id="UP000268229"/>
    </source>
</evidence>
<dbReference type="STRING" id="326522.BWD08_06525"/>
<gene>
    <name evidence="2" type="ORF">NCTC12227_01255</name>
</gene>
<sequence length="118" mass="13204">MDIAKDLPGRMMALQLKEKVALYNSYMPFFEHGGLFVPTDDVFSLGDEVLLALELTDHPGKKFLRTQVAWINPARTSTQRPKGVGLAFSDDEICEQTKKLIEGELGSSLRSDRVTFTL</sequence>
<keyword evidence="3" id="KW-1185">Reference proteome</keyword>
<evidence type="ECO:0000313" key="2">
    <source>
        <dbReference type="EMBL" id="VEJ21514.1"/>
    </source>
</evidence>
<organism evidence="2 3">
    <name type="scientific">Neisseria animaloris</name>
    <dbReference type="NCBI Taxonomy" id="326522"/>
    <lineage>
        <taxon>Bacteria</taxon>
        <taxon>Pseudomonadati</taxon>
        <taxon>Pseudomonadota</taxon>
        <taxon>Betaproteobacteria</taxon>
        <taxon>Neisseriales</taxon>
        <taxon>Neisseriaceae</taxon>
        <taxon>Neisseria</taxon>
    </lineage>
</organism>
<reference evidence="2 3" key="1">
    <citation type="submission" date="2018-12" db="EMBL/GenBank/DDBJ databases">
        <authorList>
            <consortium name="Pathogen Informatics"/>
        </authorList>
    </citation>
    <scope>NUCLEOTIDE SEQUENCE [LARGE SCALE GENOMIC DNA]</scope>
    <source>
        <strain evidence="2 3">NCTC12227</strain>
    </source>
</reference>
<dbReference type="Gene3D" id="2.40.10.220">
    <property type="entry name" value="predicted glycosyltransferase like domains"/>
    <property type="match status" value="1"/>
</dbReference>
<protein>
    <submittedName>
        <fullName evidence="2">Type 4 pilus biogenesis protein</fullName>
    </submittedName>
</protein>
<proteinExistence type="predicted"/>
<dbReference type="GO" id="GO:0035438">
    <property type="term" value="F:cyclic-di-GMP binding"/>
    <property type="evidence" value="ECO:0007669"/>
    <property type="project" value="InterPro"/>
</dbReference>
<accession>A0A1X3CKA2</accession>
<dbReference type="KEGG" id="nani:NCTC12227_01255"/>
<feature type="domain" description="PilZ" evidence="1">
    <location>
        <begin position="17"/>
        <end position="95"/>
    </location>
</feature>